<evidence type="ECO:0000313" key="9">
    <source>
        <dbReference type="Proteomes" id="UP000179454"/>
    </source>
</evidence>
<keyword evidence="9" id="KW-1185">Reference proteome</keyword>
<dbReference type="EMBL" id="WPHR01000001">
    <property type="protein sequence ID" value="MUZ71336.1"/>
    <property type="molecule type" value="Genomic_DNA"/>
</dbReference>
<dbReference type="EMBL" id="WPHM01000017">
    <property type="protein sequence ID" value="MUZ60484.1"/>
    <property type="molecule type" value="Genomic_DNA"/>
</dbReference>
<dbReference type="Proteomes" id="UP000179454">
    <property type="component" value="Unassembled WGS sequence"/>
</dbReference>
<dbReference type="OrthoDB" id="8290519at2"/>
<sequence length="54" mass="6494">MNRKRITRPIHSKFETVRGQIRSLKGLHSYYRMGYVACEQLASTAWIRLERDIR</sequence>
<gene>
    <name evidence="3" type="ORF">BBI04_012535</name>
    <name evidence="4" type="ORF">BBK91_014735</name>
    <name evidence="2" type="ORF">BBL17_019360</name>
    <name evidence="7" type="ORF">GOZ88_18795</name>
    <name evidence="6" type="ORF">GOZ90_01485</name>
    <name evidence="5" type="ORF">GOZ95_23945</name>
    <name evidence="1" type="ORF">IEI95_020990</name>
</gene>
<evidence type="ECO:0000313" key="7">
    <source>
        <dbReference type="EMBL" id="MVA58156.1"/>
    </source>
</evidence>
<evidence type="ECO:0000313" key="1">
    <source>
        <dbReference type="EMBL" id="MBF2716691.1"/>
    </source>
</evidence>
<evidence type="ECO:0000313" key="4">
    <source>
        <dbReference type="EMBL" id="MUP11125.1"/>
    </source>
</evidence>
<reference evidence="8 9" key="1">
    <citation type="submission" date="2019-11" db="EMBL/GenBank/DDBJ databases">
        <title>Whole-genome sequencing of Allorhizobium vitis.</title>
        <authorList>
            <person name="Gan H.M."/>
            <person name="Savka M.A."/>
        </authorList>
    </citation>
    <scope>NUCLEOTIDE SEQUENCE [LARGE SCALE GENOMIC DNA]</scope>
    <source>
        <strain evidence="3 8">AB4</strain>
        <strain evidence="4 10">RF2/1</strain>
        <strain evidence="2 9">T1/7</strain>
    </source>
</reference>
<dbReference type="EMBL" id="MBFE02000015">
    <property type="protein sequence ID" value="MUO43936.1"/>
    <property type="molecule type" value="Genomic_DNA"/>
</dbReference>
<reference evidence="1" key="3">
    <citation type="submission" date="2020-11" db="EMBL/GenBank/DDBJ databases">
        <title>Agrobacterium vitis strain K377 genome.</title>
        <authorList>
            <person name="Xi H."/>
        </authorList>
    </citation>
    <scope>NUCLEOTIDE SEQUENCE</scope>
    <source>
        <strain evidence="1">K377</strain>
    </source>
</reference>
<dbReference type="Proteomes" id="UP000477951">
    <property type="component" value="Unassembled WGS sequence"/>
</dbReference>
<name>A0A6A9UHL0_AGRVI</name>
<dbReference type="Proteomes" id="UP000436692">
    <property type="component" value="Unassembled WGS sequence"/>
</dbReference>
<evidence type="ECO:0000313" key="2">
    <source>
        <dbReference type="EMBL" id="MUO43936.1"/>
    </source>
</evidence>
<dbReference type="EMBL" id="WPHU01000008">
    <property type="protein sequence ID" value="MVA58156.1"/>
    <property type="molecule type" value="Genomic_DNA"/>
</dbReference>
<comment type="caution">
    <text evidence="7">The sequence shown here is derived from an EMBL/GenBank/DDBJ whole genome shotgun (WGS) entry which is preliminary data.</text>
</comment>
<accession>A0A6A9UHL0</accession>
<dbReference type="EMBL" id="MBFA02000008">
    <property type="protein sequence ID" value="MUP11125.1"/>
    <property type="molecule type" value="Genomic_DNA"/>
</dbReference>
<dbReference type="GeneID" id="60685145"/>
<reference evidence="11 12" key="2">
    <citation type="submission" date="2019-12" db="EMBL/GenBank/DDBJ databases">
        <title>Whole-genome sequencing of Allorhizobium vitis.</title>
        <authorList>
            <person name="Gan H.M."/>
            <person name="Szegedi E."/>
            <person name="Burr T."/>
            <person name="Savka M.A."/>
        </authorList>
    </citation>
    <scope>NUCLEOTIDE SEQUENCE [LARGE SCALE GENOMIC DNA]</scope>
    <source>
        <strain evidence="7 12">CG415</strain>
        <strain evidence="6 13">CG516</strain>
        <strain evidence="5 11">CG989</strain>
    </source>
</reference>
<dbReference type="AlphaFoldDB" id="A0A6A9UHL0"/>
<evidence type="ECO:0000313" key="6">
    <source>
        <dbReference type="EMBL" id="MUZ71336.1"/>
    </source>
</evidence>
<dbReference type="Proteomes" id="UP000440716">
    <property type="component" value="Unassembled WGS sequence"/>
</dbReference>
<evidence type="ECO:0000313" key="5">
    <source>
        <dbReference type="EMBL" id="MUZ60484.1"/>
    </source>
</evidence>
<protein>
    <submittedName>
        <fullName evidence="7">Uncharacterized protein</fullName>
    </submittedName>
</protein>
<evidence type="ECO:0000313" key="10">
    <source>
        <dbReference type="Proteomes" id="UP000179536"/>
    </source>
</evidence>
<dbReference type="Proteomes" id="UP000175993">
    <property type="component" value="Unassembled WGS sequence"/>
</dbReference>
<proteinExistence type="predicted"/>
<evidence type="ECO:0000313" key="13">
    <source>
        <dbReference type="Proteomes" id="UP000477951"/>
    </source>
</evidence>
<dbReference type="Proteomes" id="UP000655037">
    <property type="component" value="Unassembled WGS sequence"/>
</dbReference>
<evidence type="ECO:0000313" key="8">
    <source>
        <dbReference type="Proteomes" id="UP000175993"/>
    </source>
</evidence>
<evidence type="ECO:0000313" key="11">
    <source>
        <dbReference type="Proteomes" id="UP000436692"/>
    </source>
</evidence>
<evidence type="ECO:0000313" key="12">
    <source>
        <dbReference type="Proteomes" id="UP000440716"/>
    </source>
</evidence>
<dbReference type="Proteomes" id="UP000179536">
    <property type="component" value="Unassembled WGS sequence"/>
</dbReference>
<evidence type="ECO:0000313" key="3">
    <source>
        <dbReference type="EMBL" id="MUP05630.1"/>
    </source>
</evidence>
<dbReference type="EMBL" id="JACXXJ020000005">
    <property type="protein sequence ID" value="MBF2716691.1"/>
    <property type="molecule type" value="Genomic_DNA"/>
</dbReference>
<dbReference type="RefSeq" id="WP_156535192.1">
    <property type="nucleotide sequence ID" value="NZ_AP023268.1"/>
</dbReference>
<organism evidence="7 12">
    <name type="scientific">Agrobacterium vitis</name>
    <name type="common">Rhizobium vitis</name>
    <dbReference type="NCBI Taxonomy" id="373"/>
    <lineage>
        <taxon>Bacteria</taxon>
        <taxon>Pseudomonadati</taxon>
        <taxon>Pseudomonadota</taxon>
        <taxon>Alphaproteobacteria</taxon>
        <taxon>Hyphomicrobiales</taxon>
        <taxon>Rhizobiaceae</taxon>
        <taxon>Rhizobium/Agrobacterium group</taxon>
        <taxon>Agrobacterium</taxon>
    </lineage>
</organism>
<dbReference type="EMBL" id="MBEV02000006">
    <property type="protein sequence ID" value="MUP05630.1"/>
    <property type="molecule type" value="Genomic_DNA"/>
</dbReference>